<dbReference type="VEuPathDB" id="FungiDB:MELLADRAFT_66967"/>
<accession>F4S1B0</accession>
<dbReference type="eggNOG" id="KOG2605">
    <property type="taxonomic scope" value="Eukaryota"/>
</dbReference>
<dbReference type="Pfam" id="PF02338">
    <property type="entry name" value="OTU"/>
    <property type="match status" value="1"/>
</dbReference>
<proteinExistence type="predicted"/>
<dbReference type="AlphaFoldDB" id="F4S1B0"/>
<dbReference type="SUPFAM" id="SSF54001">
    <property type="entry name" value="Cysteine proteinases"/>
    <property type="match status" value="1"/>
</dbReference>
<dbReference type="OrthoDB" id="2507542at2759"/>
<keyword evidence="1" id="KW-0732">Signal</keyword>
<dbReference type="Proteomes" id="UP000001072">
    <property type="component" value="Unassembled WGS sequence"/>
</dbReference>
<feature type="signal peptide" evidence="1">
    <location>
        <begin position="1"/>
        <end position="20"/>
    </location>
</feature>
<dbReference type="InterPro" id="IPR003323">
    <property type="entry name" value="OTU_dom"/>
</dbReference>
<dbReference type="PANTHER" id="PTHR12419:SF11">
    <property type="entry name" value="OTU DOMAIN-CONTAINING PROTEIN DDB_G0284757"/>
    <property type="match status" value="1"/>
</dbReference>
<dbReference type="GO" id="GO:0016579">
    <property type="term" value="P:protein deubiquitination"/>
    <property type="evidence" value="ECO:0007669"/>
    <property type="project" value="TreeGrafter"/>
</dbReference>
<keyword evidence="4" id="KW-1185">Reference proteome</keyword>
<gene>
    <name evidence="3" type="ORF">MELLADRAFT_66967</name>
</gene>
<dbReference type="RefSeq" id="XP_007415121.1">
    <property type="nucleotide sequence ID" value="XM_007415059.1"/>
</dbReference>
<dbReference type="PANTHER" id="PTHR12419">
    <property type="entry name" value="OTU DOMAIN CONTAINING PROTEIN"/>
    <property type="match status" value="1"/>
</dbReference>
<feature type="chain" id="PRO_5003318179" description="OTU domain-containing protein" evidence="1">
    <location>
        <begin position="21"/>
        <end position="202"/>
    </location>
</feature>
<dbReference type="EMBL" id="GL883137">
    <property type="protein sequence ID" value="EGG01530.1"/>
    <property type="molecule type" value="Genomic_DNA"/>
</dbReference>
<dbReference type="KEGG" id="mlr:MELLADRAFT_66967"/>
<dbReference type="GO" id="GO:0004843">
    <property type="term" value="F:cysteine-type deubiquitinase activity"/>
    <property type="evidence" value="ECO:0007669"/>
    <property type="project" value="TreeGrafter"/>
</dbReference>
<evidence type="ECO:0000256" key="1">
    <source>
        <dbReference type="SAM" id="SignalP"/>
    </source>
</evidence>
<reference evidence="4" key="1">
    <citation type="journal article" date="2011" name="Proc. Natl. Acad. Sci. U.S.A.">
        <title>Obligate biotrophy features unraveled by the genomic analysis of rust fungi.</title>
        <authorList>
            <person name="Duplessis S."/>
            <person name="Cuomo C.A."/>
            <person name="Lin Y.-C."/>
            <person name="Aerts A."/>
            <person name="Tisserant E."/>
            <person name="Veneault-Fourrey C."/>
            <person name="Joly D.L."/>
            <person name="Hacquard S."/>
            <person name="Amselem J."/>
            <person name="Cantarel B.L."/>
            <person name="Chiu R."/>
            <person name="Coutinho P.M."/>
            <person name="Feau N."/>
            <person name="Field M."/>
            <person name="Frey P."/>
            <person name="Gelhaye E."/>
            <person name="Goldberg J."/>
            <person name="Grabherr M.G."/>
            <person name="Kodira C.D."/>
            <person name="Kohler A."/>
            <person name="Kuees U."/>
            <person name="Lindquist E.A."/>
            <person name="Lucas S.M."/>
            <person name="Mago R."/>
            <person name="Mauceli E."/>
            <person name="Morin E."/>
            <person name="Murat C."/>
            <person name="Pangilinan J.L."/>
            <person name="Park R."/>
            <person name="Pearson M."/>
            <person name="Quesneville H."/>
            <person name="Rouhier N."/>
            <person name="Sakthikumar S."/>
            <person name="Salamov A.A."/>
            <person name="Schmutz J."/>
            <person name="Selles B."/>
            <person name="Shapiro H."/>
            <person name="Tanguay P."/>
            <person name="Tuskan G.A."/>
            <person name="Henrissat B."/>
            <person name="Van de Peer Y."/>
            <person name="Rouze P."/>
            <person name="Ellis J.G."/>
            <person name="Dodds P.N."/>
            <person name="Schein J.E."/>
            <person name="Zhong S."/>
            <person name="Hamelin R.C."/>
            <person name="Grigoriev I.V."/>
            <person name="Szabo L.J."/>
            <person name="Martin F."/>
        </authorList>
    </citation>
    <scope>NUCLEOTIDE SEQUENCE [LARGE SCALE GENOMIC DNA]</scope>
    <source>
        <strain evidence="4">98AG31 / pathotype 3-4-7</strain>
    </source>
</reference>
<name>F4S1B0_MELLP</name>
<dbReference type="InterPro" id="IPR050704">
    <property type="entry name" value="Peptidase_C85-like"/>
</dbReference>
<sequence length="202" mass="22999">MLLKGLWVSALFLITDFANTGIKGNSYVDSFSSSLGISAGYRTANRELLNLYKDHDIVYDEAIQGSSAFKLAGLEDFSITDYVEGDGNCQFRAVSLIAYGHQNYHKWLRGEAVAHLREHPDWYRPSVAGDWQEYLQEMAQDGTYGDDHTLTAMAFDLLRKFVVLKETNGDVDIFEKSWDNISSGTAFLSLRNQHYEVIFRDW</sequence>
<evidence type="ECO:0000313" key="4">
    <source>
        <dbReference type="Proteomes" id="UP000001072"/>
    </source>
</evidence>
<dbReference type="CDD" id="cd22744">
    <property type="entry name" value="OTU"/>
    <property type="match status" value="1"/>
</dbReference>
<feature type="domain" description="OTU" evidence="2">
    <location>
        <begin position="78"/>
        <end position="201"/>
    </location>
</feature>
<evidence type="ECO:0000313" key="3">
    <source>
        <dbReference type="EMBL" id="EGG01530.1"/>
    </source>
</evidence>
<dbReference type="STRING" id="747676.F4S1B0"/>
<organism evidence="4">
    <name type="scientific">Melampsora larici-populina (strain 98AG31 / pathotype 3-4-7)</name>
    <name type="common">Poplar leaf rust fungus</name>
    <dbReference type="NCBI Taxonomy" id="747676"/>
    <lineage>
        <taxon>Eukaryota</taxon>
        <taxon>Fungi</taxon>
        <taxon>Dikarya</taxon>
        <taxon>Basidiomycota</taxon>
        <taxon>Pucciniomycotina</taxon>
        <taxon>Pucciniomycetes</taxon>
        <taxon>Pucciniales</taxon>
        <taxon>Melampsoraceae</taxon>
        <taxon>Melampsora</taxon>
    </lineage>
</organism>
<dbReference type="InterPro" id="IPR038765">
    <property type="entry name" value="Papain-like_cys_pep_sf"/>
</dbReference>
<dbReference type="InParanoid" id="F4S1B0"/>
<dbReference type="PROSITE" id="PS50802">
    <property type="entry name" value="OTU"/>
    <property type="match status" value="1"/>
</dbReference>
<dbReference type="GeneID" id="18930740"/>
<dbReference type="Gene3D" id="3.90.70.80">
    <property type="match status" value="1"/>
</dbReference>
<protein>
    <recommendedName>
        <fullName evidence="2">OTU domain-containing protein</fullName>
    </recommendedName>
</protein>
<dbReference type="HOGENOM" id="CLU_1354893_0_0_1"/>
<evidence type="ECO:0000259" key="2">
    <source>
        <dbReference type="PROSITE" id="PS50802"/>
    </source>
</evidence>